<feature type="domain" description="LysM" evidence="6">
    <location>
        <begin position="343"/>
        <end position="393"/>
    </location>
</feature>
<dbReference type="SMART" id="SM00257">
    <property type="entry name" value="LysM"/>
    <property type="match status" value="3"/>
</dbReference>
<dbReference type="CDD" id="cd00118">
    <property type="entry name" value="LysM"/>
    <property type="match status" value="1"/>
</dbReference>
<dbReference type="Proteomes" id="UP000015100">
    <property type="component" value="Unassembled WGS sequence"/>
</dbReference>
<dbReference type="PANTHER" id="PTHR34997">
    <property type="entry name" value="AM15"/>
    <property type="match status" value="1"/>
</dbReference>
<keyword evidence="3" id="KW-0843">Virulence</keyword>
<reference evidence="8" key="2">
    <citation type="submission" date="2013-04" db="EMBL/GenBank/DDBJ databases">
        <title>Genomic mechanisms accounting for the adaptation to parasitism in nematode-trapping fungi.</title>
        <authorList>
            <person name="Ahren D.G."/>
        </authorList>
    </citation>
    <scope>NUCLEOTIDE SEQUENCE [LARGE SCALE GENOMIC DNA]</scope>
    <source>
        <strain evidence="8">CBS 200.50</strain>
    </source>
</reference>
<keyword evidence="8" id="KW-1185">Reference proteome</keyword>
<dbReference type="InterPro" id="IPR036779">
    <property type="entry name" value="LysM_dom_sf"/>
</dbReference>
<evidence type="ECO:0000256" key="2">
    <source>
        <dbReference type="ARBA" id="ARBA00022729"/>
    </source>
</evidence>
<dbReference type="SUPFAM" id="SSF54106">
    <property type="entry name" value="LysM domain"/>
    <property type="match status" value="1"/>
</dbReference>
<name>S8CC32_DACHA</name>
<comment type="caution">
    <text evidence="7">The sequence shown here is derived from an EMBL/GenBank/DDBJ whole genome shotgun (WGS) entry which is preliminary data.</text>
</comment>
<dbReference type="OrthoDB" id="5351382at2759"/>
<protein>
    <recommendedName>
        <fullName evidence="6">LysM domain-containing protein</fullName>
    </recommendedName>
</protein>
<feature type="region of interest" description="Disordered" evidence="4">
    <location>
        <begin position="159"/>
        <end position="258"/>
    </location>
</feature>
<keyword evidence="2 5" id="KW-0732">Signal</keyword>
<feature type="compositionally biased region" description="Low complexity" evidence="4">
    <location>
        <begin position="471"/>
        <end position="495"/>
    </location>
</feature>
<evidence type="ECO:0000313" key="7">
    <source>
        <dbReference type="EMBL" id="EPS45282.1"/>
    </source>
</evidence>
<dbReference type="InterPro" id="IPR018392">
    <property type="entry name" value="LysM"/>
</dbReference>
<evidence type="ECO:0000256" key="1">
    <source>
        <dbReference type="ARBA" id="ARBA00022669"/>
    </source>
</evidence>
<evidence type="ECO:0000256" key="3">
    <source>
        <dbReference type="ARBA" id="ARBA00023026"/>
    </source>
</evidence>
<accession>S8CC32</accession>
<dbReference type="AlphaFoldDB" id="S8CC32"/>
<feature type="signal peptide" evidence="5">
    <location>
        <begin position="1"/>
        <end position="21"/>
    </location>
</feature>
<proteinExistence type="predicted"/>
<reference evidence="7 8" key="1">
    <citation type="journal article" date="2013" name="PLoS Genet.">
        <title>Genomic mechanisms accounting for the adaptation to parasitism in nematode-trapping fungi.</title>
        <authorList>
            <person name="Meerupati T."/>
            <person name="Andersson K.M."/>
            <person name="Friman E."/>
            <person name="Kumar D."/>
            <person name="Tunlid A."/>
            <person name="Ahren D."/>
        </authorList>
    </citation>
    <scope>NUCLEOTIDE SEQUENCE [LARGE SCALE GENOMIC DNA]</scope>
    <source>
        <strain evidence="7 8">CBS 200.50</strain>
    </source>
</reference>
<dbReference type="EMBL" id="AQGS01000018">
    <property type="protein sequence ID" value="EPS45282.1"/>
    <property type="molecule type" value="Genomic_DNA"/>
</dbReference>
<dbReference type="InterPro" id="IPR052210">
    <property type="entry name" value="LysM1-like"/>
</dbReference>
<evidence type="ECO:0000313" key="8">
    <source>
        <dbReference type="Proteomes" id="UP000015100"/>
    </source>
</evidence>
<dbReference type="PANTHER" id="PTHR34997:SF2">
    <property type="entry name" value="LYSM DOMAIN-CONTAINING PROTEIN-RELATED"/>
    <property type="match status" value="1"/>
</dbReference>
<organism evidence="7 8">
    <name type="scientific">Dactylellina haptotyla (strain CBS 200.50)</name>
    <name type="common">Nematode-trapping fungus</name>
    <name type="synonym">Monacrosporium haptotylum</name>
    <dbReference type="NCBI Taxonomy" id="1284197"/>
    <lineage>
        <taxon>Eukaryota</taxon>
        <taxon>Fungi</taxon>
        <taxon>Dikarya</taxon>
        <taxon>Ascomycota</taxon>
        <taxon>Pezizomycotina</taxon>
        <taxon>Orbiliomycetes</taxon>
        <taxon>Orbiliales</taxon>
        <taxon>Orbiliaceae</taxon>
        <taxon>Dactylellina</taxon>
    </lineage>
</organism>
<feature type="chain" id="PRO_5004549055" description="LysM domain-containing protein" evidence="5">
    <location>
        <begin position="22"/>
        <end position="576"/>
    </location>
</feature>
<dbReference type="GO" id="GO:0008061">
    <property type="term" value="F:chitin binding"/>
    <property type="evidence" value="ECO:0007669"/>
    <property type="project" value="UniProtKB-KW"/>
</dbReference>
<gene>
    <name evidence="7" type="ORF">H072_745</name>
</gene>
<evidence type="ECO:0000256" key="5">
    <source>
        <dbReference type="SAM" id="SignalP"/>
    </source>
</evidence>
<keyword evidence="1" id="KW-0147">Chitin-binding</keyword>
<dbReference type="Gene3D" id="3.10.350.10">
    <property type="entry name" value="LysM domain"/>
    <property type="match status" value="3"/>
</dbReference>
<feature type="region of interest" description="Disordered" evidence="4">
    <location>
        <begin position="471"/>
        <end position="503"/>
    </location>
</feature>
<feature type="domain" description="LysM" evidence="6">
    <location>
        <begin position="411"/>
        <end position="461"/>
    </location>
</feature>
<evidence type="ECO:0000259" key="6">
    <source>
        <dbReference type="PROSITE" id="PS51782"/>
    </source>
</evidence>
<dbReference type="HOGENOM" id="CLU_473278_0_0_1"/>
<sequence>MMNLAVFLALAGGLLSNGALAQSSTTTTASPTTTLSTTSITTVSTATTTSPIVCNRDLVFRAVIRAGASGSSFCNTYTMTDATIGQTYPDFITRYRIMTSRISSACTCLSVSPVTSATTCILTLCQDYVNSCGIPYGGCYPACHGIATPTFTAPPCPTTTTSTDITTTTTTTTSSTTESTTSSSTTTSETTSTSTTTTTSETTTTTASTTSTTSTTTESTTSQTSTTDPTSTSSSSTTTTTTTPTTITTTSSTSTTSSTTSISITSICNSVVCEDYINSCGIPYGGCYTSCPGMTRMVFTVPPCPTTTSTTTTITSTSVTITTTTGVATPSPVQAGINAQCNNWAFVRTTDTCASLVSRYSPSSGIGLGNLLLWNPALKNDCSGLQSGFFVCIGIKHPDPVTSGQPRDCNSWAFVRTTDTCSSLVSRYNPSSGITQSNLIKWNPTLNNDCSGLVSGFFLCIAVDATSRTTTTTTTRTTTRATTTRATTTSRATPSPTTPGQPRDCNRWAFVRETDTVGSLVSRYRASSGITSSNLLKWNPTIQYDDLSVVAGFYVCIGTDATSRTTTTRRTTTRYF</sequence>
<dbReference type="PROSITE" id="PS51782">
    <property type="entry name" value="LYSM"/>
    <property type="match status" value="2"/>
</dbReference>
<evidence type="ECO:0000256" key="4">
    <source>
        <dbReference type="SAM" id="MobiDB-lite"/>
    </source>
</evidence>